<dbReference type="Pfam" id="PF13166">
    <property type="entry name" value="AAA_13"/>
    <property type="match status" value="1"/>
</dbReference>
<dbReference type="EMBL" id="QRAL01000091">
    <property type="protein sequence ID" value="RSU45356.1"/>
    <property type="molecule type" value="Genomic_DNA"/>
</dbReference>
<reference evidence="2 3" key="1">
    <citation type="submission" date="2018-07" db="EMBL/GenBank/DDBJ databases">
        <title>Genomic and Epidemiologic Investigation of an Indolent Hospital Outbreak.</title>
        <authorList>
            <person name="Johnson R.C."/>
            <person name="Deming C."/>
            <person name="Conlan S."/>
            <person name="Zellmer C.J."/>
            <person name="Michelin A.V."/>
            <person name="Lee-Lin S."/>
            <person name="Thomas P.J."/>
            <person name="Park M."/>
            <person name="Weingarten R.A."/>
            <person name="Less J."/>
            <person name="Dekker J.P."/>
            <person name="Frank K.M."/>
            <person name="Musser K.A."/>
            <person name="Mcquiston J.R."/>
            <person name="Henderson D.K."/>
            <person name="Lau A.F."/>
            <person name="Palmore T.N."/>
            <person name="Segre J.A."/>
        </authorList>
    </citation>
    <scope>NUCLEOTIDE SEQUENCE [LARGE SCALE GENOMIC DNA]</scope>
    <source>
        <strain evidence="2 3">SK-NIH.Env6_1116</strain>
    </source>
</reference>
<dbReference type="Gene3D" id="3.40.50.300">
    <property type="entry name" value="P-loop containing nucleotide triphosphate hydrolases"/>
    <property type="match status" value="1"/>
</dbReference>
<evidence type="ECO:0000313" key="3">
    <source>
        <dbReference type="Proteomes" id="UP000287401"/>
    </source>
</evidence>
<dbReference type="GO" id="GO:0006302">
    <property type="term" value="P:double-strand break repair"/>
    <property type="evidence" value="ECO:0007669"/>
    <property type="project" value="TreeGrafter"/>
</dbReference>
<evidence type="ECO:0000259" key="1">
    <source>
        <dbReference type="Pfam" id="PF13166"/>
    </source>
</evidence>
<dbReference type="AlphaFoldDB" id="A0A430B9W3"/>
<sequence>MLTGIKTIKNLGVFGNYTQAPGLKAFSRFNLIYGENGAGKTTLSRLFSALNDGAHTEYPLLEFAVDGESGSIAKGQKYNRKLRVFNADYVEANIGKFDGPIRPILIVGVENKELAEEGRKEQATYDARQLRIREISSAVEKATTDKGKLFSAVAKTIGEATSGASLRSYRKPDAERDFVILRPLKSYPVDELEVSRATLRQEQADPVNEFGLPPQLRESDGELLPFVDACAQFSRTVENLTRKTAQEGALKRLVENPEISKWVEEGVRLHRDHSSETCEYCAQPIPVARAEALAQHFGAADQLLKAEIEAAIAMGMKLAGSLEKIDSPAQSSLYAELWKDYEVATENWALARTACLERLTEIDGILADKLIRRSNSFEIDAGIQTDTLVGTADVLNEILARHNLKTAQFSSAKSKAREMLERHYLAEIAEQVAEFERQIEAHNTESAKLTNGAPEFADPRSMAELLKSAEEKRAKVSTAHAGGSEMTTRLRDFLGRTDLEFQSGAEGYRVLRRGKPARRLSEGEKTAIAFLYFIVQLGDHEFDVSEGIVVIDDPISSLDSSAIYQAFACLKNAVKNAKQVFLLTHNFEFLKLLLNWLDVVKRHTSHYMIICSETATDRVATIGALDQLLIDHQTEYQFLFKTLYNFKSDGTIASCYHMPNVARKLLETFLEFHSPSSEKLYKKLEAVTFDDDKKAAIYKFTNDNSHFTGKGFDPAIVSEIQKNVKYLLEMIESVAPIHYQGLEAVWEIGGRGCHRRICVIQALDVDAAEPGADGPDCEEDEALSQ</sequence>
<comment type="caution">
    <text evidence="2">The sequence shown here is derived from an EMBL/GenBank/DDBJ whole genome shotgun (WGS) entry which is preliminary data.</text>
</comment>
<dbReference type="PANTHER" id="PTHR32182:SF0">
    <property type="entry name" value="DNA REPLICATION AND REPAIR PROTEIN RECF"/>
    <property type="match status" value="1"/>
</dbReference>
<dbReference type="PANTHER" id="PTHR32182">
    <property type="entry name" value="DNA REPLICATION AND REPAIR PROTEIN RECF"/>
    <property type="match status" value="1"/>
</dbReference>
<dbReference type="Proteomes" id="UP000287401">
    <property type="component" value="Unassembled WGS sequence"/>
</dbReference>
<dbReference type="InterPro" id="IPR027417">
    <property type="entry name" value="P-loop_NTPase"/>
</dbReference>
<accession>A0A430B9W3</accession>
<dbReference type="SUPFAM" id="SSF52540">
    <property type="entry name" value="P-loop containing nucleoside triphosphate hydrolases"/>
    <property type="match status" value="1"/>
</dbReference>
<dbReference type="GO" id="GO:0000731">
    <property type="term" value="P:DNA synthesis involved in DNA repair"/>
    <property type="evidence" value="ECO:0007669"/>
    <property type="project" value="TreeGrafter"/>
</dbReference>
<evidence type="ECO:0000313" key="2">
    <source>
        <dbReference type="EMBL" id="RSU45356.1"/>
    </source>
</evidence>
<proteinExistence type="predicted"/>
<dbReference type="RefSeq" id="WP_126000366.1">
    <property type="nucleotide sequence ID" value="NZ_QRAL01000091.1"/>
</dbReference>
<feature type="domain" description="Protein CR006 P-loop" evidence="1">
    <location>
        <begin position="21"/>
        <end position="726"/>
    </location>
</feature>
<dbReference type="InterPro" id="IPR026866">
    <property type="entry name" value="CR006_AAA"/>
</dbReference>
<organism evidence="2 3">
    <name type="scientific">Sphingobium yanoikuyae</name>
    <name type="common">Sphingomonas yanoikuyae</name>
    <dbReference type="NCBI Taxonomy" id="13690"/>
    <lineage>
        <taxon>Bacteria</taxon>
        <taxon>Pseudomonadati</taxon>
        <taxon>Pseudomonadota</taxon>
        <taxon>Alphaproteobacteria</taxon>
        <taxon>Sphingomonadales</taxon>
        <taxon>Sphingomonadaceae</taxon>
        <taxon>Sphingobium</taxon>
    </lineage>
</organism>
<protein>
    <recommendedName>
        <fullName evidence="1">Protein CR006 P-loop domain-containing protein</fullName>
    </recommendedName>
</protein>
<name>A0A430B9W3_SPHYA</name>
<gene>
    <name evidence="2" type="ORF">DAH51_27930</name>
</gene>